<sequence>MAEADENALPLFLCIVTDQGQDRKTHGRDPERGPVPTLHLDWQTRKLLNSVFRLDRVMYGCNTVLENAHKLLGNVTAPKIVTESGHRYYKARFCQLQGRMQEAEDILQELLHNHDDTMPPTLVADVMDMLAEILSTTGRQAEATSWLERLHTLDVERYGRIHSYTMSSCKKLAFTYSKQRDYERASQFLSKTGRELKESSSQGSLEQLLDRLQQISGWLVKIKGMMIVAKTIELSPPAGTKS</sequence>
<organism evidence="1 2">
    <name type="scientific">Hyaloscypha variabilis (strain UAMH 11265 / GT02V1 / F)</name>
    <name type="common">Meliniomyces variabilis</name>
    <dbReference type="NCBI Taxonomy" id="1149755"/>
    <lineage>
        <taxon>Eukaryota</taxon>
        <taxon>Fungi</taxon>
        <taxon>Dikarya</taxon>
        <taxon>Ascomycota</taxon>
        <taxon>Pezizomycotina</taxon>
        <taxon>Leotiomycetes</taxon>
        <taxon>Helotiales</taxon>
        <taxon>Hyaloscyphaceae</taxon>
        <taxon>Hyaloscypha</taxon>
        <taxon>Hyaloscypha variabilis</taxon>
    </lineage>
</organism>
<dbReference type="Gene3D" id="1.25.40.10">
    <property type="entry name" value="Tetratricopeptide repeat domain"/>
    <property type="match status" value="1"/>
</dbReference>
<dbReference type="InterPro" id="IPR011990">
    <property type="entry name" value="TPR-like_helical_dom_sf"/>
</dbReference>
<protein>
    <recommendedName>
        <fullName evidence="3">MalT-like TPR region domain-containing protein</fullName>
    </recommendedName>
</protein>
<dbReference type="AlphaFoldDB" id="A0A2J6RZI5"/>
<dbReference type="EMBL" id="KZ613941">
    <property type="protein sequence ID" value="PMD43924.1"/>
    <property type="molecule type" value="Genomic_DNA"/>
</dbReference>
<keyword evidence="2" id="KW-1185">Reference proteome</keyword>
<accession>A0A2J6RZI5</accession>
<proteinExistence type="predicted"/>
<dbReference type="SUPFAM" id="SSF48452">
    <property type="entry name" value="TPR-like"/>
    <property type="match status" value="1"/>
</dbReference>
<name>A0A2J6RZI5_HYAVF</name>
<reference evidence="1 2" key="1">
    <citation type="submission" date="2016-04" db="EMBL/GenBank/DDBJ databases">
        <title>A degradative enzymes factory behind the ericoid mycorrhizal symbiosis.</title>
        <authorList>
            <consortium name="DOE Joint Genome Institute"/>
            <person name="Martino E."/>
            <person name="Morin E."/>
            <person name="Grelet G."/>
            <person name="Kuo A."/>
            <person name="Kohler A."/>
            <person name="Daghino S."/>
            <person name="Barry K."/>
            <person name="Choi C."/>
            <person name="Cichocki N."/>
            <person name="Clum A."/>
            <person name="Copeland A."/>
            <person name="Hainaut M."/>
            <person name="Haridas S."/>
            <person name="Labutti K."/>
            <person name="Lindquist E."/>
            <person name="Lipzen A."/>
            <person name="Khouja H.-R."/>
            <person name="Murat C."/>
            <person name="Ohm R."/>
            <person name="Olson A."/>
            <person name="Spatafora J."/>
            <person name="Veneault-Fourrey C."/>
            <person name="Henrissat B."/>
            <person name="Grigoriev I."/>
            <person name="Martin F."/>
            <person name="Perotto S."/>
        </authorList>
    </citation>
    <scope>NUCLEOTIDE SEQUENCE [LARGE SCALE GENOMIC DNA]</scope>
    <source>
        <strain evidence="1 2">F</strain>
    </source>
</reference>
<evidence type="ECO:0008006" key="3">
    <source>
        <dbReference type="Google" id="ProtNLM"/>
    </source>
</evidence>
<evidence type="ECO:0000313" key="2">
    <source>
        <dbReference type="Proteomes" id="UP000235786"/>
    </source>
</evidence>
<dbReference type="Proteomes" id="UP000235786">
    <property type="component" value="Unassembled WGS sequence"/>
</dbReference>
<evidence type="ECO:0000313" key="1">
    <source>
        <dbReference type="EMBL" id="PMD43924.1"/>
    </source>
</evidence>
<gene>
    <name evidence="1" type="ORF">L207DRAFT_563001</name>
</gene>